<dbReference type="KEGG" id="aup:AsAng_0000910"/>
<name>A0A915VJX9_9BACT</name>
<feature type="domain" description="AB hydrolase-1" evidence="2">
    <location>
        <begin position="78"/>
        <end position="172"/>
    </location>
</feature>
<dbReference type="EMBL" id="AP026867">
    <property type="protein sequence ID" value="BDS09393.1"/>
    <property type="molecule type" value="Genomic_DNA"/>
</dbReference>
<proteinExistence type="predicted"/>
<dbReference type="Gene3D" id="3.40.50.1820">
    <property type="entry name" value="alpha/beta hydrolase"/>
    <property type="match status" value="2"/>
</dbReference>
<keyword evidence="4" id="KW-1185">Reference proteome</keyword>
<keyword evidence="1" id="KW-1133">Transmembrane helix</keyword>
<evidence type="ECO:0000259" key="2">
    <source>
        <dbReference type="Pfam" id="PF00561"/>
    </source>
</evidence>
<dbReference type="InterPro" id="IPR000073">
    <property type="entry name" value="AB_hydrolase_1"/>
</dbReference>
<keyword evidence="3" id="KW-0378">Hydrolase</keyword>
<protein>
    <submittedName>
        <fullName evidence="3">Alpha/beta hydrolase</fullName>
    </submittedName>
</protein>
<dbReference type="RefSeq" id="WP_264790792.1">
    <property type="nucleotide sequence ID" value="NZ_AP026867.1"/>
</dbReference>
<feature type="transmembrane region" description="Helical" evidence="1">
    <location>
        <begin position="7"/>
        <end position="29"/>
    </location>
</feature>
<reference evidence="3" key="1">
    <citation type="submission" date="2022-09" db="EMBL/GenBank/DDBJ databases">
        <title>Aureispira anguillicida sp. nov., isolated from Leptocephalus of Japanese eel Anguilla japonica.</title>
        <authorList>
            <person name="Yuasa K."/>
            <person name="Mekata T."/>
            <person name="Ikunari K."/>
        </authorList>
    </citation>
    <scope>NUCLEOTIDE SEQUENCE</scope>
    <source>
        <strain evidence="3">EL160426</strain>
    </source>
</reference>
<evidence type="ECO:0000313" key="3">
    <source>
        <dbReference type="EMBL" id="BDS09393.1"/>
    </source>
</evidence>
<dbReference type="AlphaFoldDB" id="A0A915VJX9"/>
<dbReference type="Pfam" id="PF00561">
    <property type="entry name" value="Abhydrolase_1"/>
    <property type="match status" value="1"/>
</dbReference>
<evidence type="ECO:0000256" key="1">
    <source>
        <dbReference type="SAM" id="Phobius"/>
    </source>
</evidence>
<gene>
    <name evidence="3" type="ORF">AsAng_0000910</name>
</gene>
<evidence type="ECO:0000313" key="4">
    <source>
        <dbReference type="Proteomes" id="UP001060919"/>
    </source>
</evidence>
<dbReference type="GO" id="GO:0016787">
    <property type="term" value="F:hydrolase activity"/>
    <property type="evidence" value="ECO:0007669"/>
    <property type="project" value="UniProtKB-KW"/>
</dbReference>
<dbReference type="InterPro" id="IPR029058">
    <property type="entry name" value="AB_hydrolase_fold"/>
</dbReference>
<accession>A0A915VJX9</accession>
<keyword evidence="1" id="KW-0472">Membrane</keyword>
<organism evidence="3 4">
    <name type="scientific">Aureispira anguillae</name>
    <dbReference type="NCBI Taxonomy" id="2864201"/>
    <lineage>
        <taxon>Bacteria</taxon>
        <taxon>Pseudomonadati</taxon>
        <taxon>Bacteroidota</taxon>
        <taxon>Saprospiria</taxon>
        <taxon>Saprospirales</taxon>
        <taxon>Saprospiraceae</taxon>
        <taxon>Aureispira</taxon>
    </lineage>
</organism>
<dbReference type="SUPFAM" id="SSF53474">
    <property type="entry name" value="alpha/beta-Hydrolases"/>
    <property type="match status" value="1"/>
</dbReference>
<sequence length="267" mass="30250">MKVLKKIILRTLFVGSLLYLLICIGLYSYQERLIFFPSTLPATTAFNFEGNFEEVTLSTSDQHNLHGLLFRSDSAKGVILYLHGNAGSLESWGQIAPTYTNLGYDIFLLDYRGYGKSTGKINSEQQFYEDSQLAYNWVKNKYPESQITLLGYSIGTATAARLAAQNHPQQLILQAPYYSLVDMMQQHYPLAPTFLLKYRFETYTFIPQIKAPVTIFHGDKDAIIPLHSSLRLKALFKPVDRLIILPNAGHNGMTNNAHYLTALKQIL</sequence>
<keyword evidence="1" id="KW-0812">Transmembrane</keyword>
<dbReference type="PANTHER" id="PTHR12277:SF81">
    <property type="entry name" value="PROTEIN ABHD13"/>
    <property type="match status" value="1"/>
</dbReference>
<dbReference type="PANTHER" id="PTHR12277">
    <property type="entry name" value="ALPHA/BETA HYDROLASE DOMAIN-CONTAINING PROTEIN"/>
    <property type="match status" value="1"/>
</dbReference>
<dbReference type="Proteomes" id="UP001060919">
    <property type="component" value="Chromosome"/>
</dbReference>